<dbReference type="EMBL" id="MU806242">
    <property type="protein sequence ID" value="KAJ3837500.1"/>
    <property type="molecule type" value="Genomic_DNA"/>
</dbReference>
<name>A0AA38P725_9AGAR</name>
<accession>A0AA38P725</accession>
<keyword evidence="2" id="KW-1185">Reference proteome</keyword>
<sequence length="179" mass="20576">MVIQSLDIMTIRVGIALYFVKGNAYLNSPSYWHCALLASSRDSWAYQPVLCLELKRGYDGRYYQSIENFNITISSAFKGVIHLFTTNNYTVESFKSMIQSNFPAQDSGWRFPSPFVPQDWNCITWMLQILTRLRDEGTWQVSARAYGMSYSRIMNLGEDLMEGNNIQYEGGIRVAQFGN</sequence>
<evidence type="ECO:0000313" key="1">
    <source>
        <dbReference type="EMBL" id="KAJ3837500.1"/>
    </source>
</evidence>
<dbReference type="AlphaFoldDB" id="A0AA38P725"/>
<evidence type="ECO:0000313" key="2">
    <source>
        <dbReference type="Proteomes" id="UP001163846"/>
    </source>
</evidence>
<dbReference type="Proteomes" id="UP001163846">
    <property type="component" value="Unassembled WGS sequence"/>
</dbReference>
<gene>
    <name evidence="1" type="ORF">F5878DRAFT_213431</name>
</gene>
<reference evidence="1" key="1">
    <citation type="submission" date="2022-08" db="EMBL/GenBank/DDBJ databases">
        <authorList>
            <consortium name="DOE Joint Genome Institute"/>
            <person name="Min B."/>
            <person name="Riley R."/>
            <person name="Sierra-Patev S."/>
            <person name="Naranjo-Ortiz M."/>
            <person name="Looney B."/>
            <person name="Konkel Z."/>
            <person name="Slot J.C."/>
            <person name="Sakamoto Y."/>
            <person name="Steenwyk J.L."/>
            <person name="Rokas A."/>
            <person name="Carro J."/>
            <person name="Camarero S."/>
            <person name="Ferreira P."/>
            <person name="Molpeceres G."/>
            <person name="Ruiz-Duenas F.J."/>
            <person name="Serrano A."/>
            <person name="Henrissat B."/>
            <person name="Drula E."/>
            <person name="Hughes K.W."/>
            <person name="Mata J.L."/>
            <person name="Ishikawa N.K."/>
            <person name="Vargas-Isla R."/>
            <person name="Ushijima S."/>
            <person name="Smith C.A."/>
            <person name="Ahrendt S."/>
            <person name="Andreopoulos W."/>
            <person name="He G."/>
            <person name="Labutti K."/>
            <person name="Lipzen A."/>
            <person name="Ng V."/>
            <person name="Sandor L."/>
            <person name="Barry K."/>
            <person name="Martinez A.T."/>
            <person name="Xiao Y."/>
            <person name="Gibbons J.G."/>
            <person name="Terashima K."/>
            <person name="Hibbett D.S."/>
            <person name="Grigoriev I.V."/>
        </authorList>
    </citation>
    <scope>NUCLEOTIDE SEQUENCE</scope>
    <source>
        <strain evidence="1">TFB9207</strain>
    </source>
</reference>
<comment type="caution">
    <text evidence="1">The sequence shown here is derived from an EMBL/GenBank/DDBJ whole genome shotgun (WGS) entry which is preliminary data.</text>
</comment>
<organism evidence="1 2">
    <name type="scientific">Lentinula raphanica</name>
    <dbReference type="NCBI Taxonomy" id="153919"/>
    <lineage>
        <taxon>Eukaryota</taxon>
        <taxon>Fungi</taxon>
        <taxon>Dikarya</taxon>
        <taxon>Basidiomycota</taxon>
        <taxon>Agaricomycotina</taxon>
        <taxon>Agaricomycetes</taxon>
        <taxon>Agaricomycetidae</taxon>
        <taxon>Agaricales</taxon>
        <taxon>Marasmiineae</taxon>
        <taxon>Omphalotaceae</taxon>
        <taxon>Lentinula</taxon>
    </lineage>
</organism>
<protein>
    <submittedName>
        <fullName evidence="1">Uncharacterized protein</fullName>
    </submittedName>
</protein>
<proteinExistence type="predicted"/>